<keyword evidence="2" id="KW-1185">Reference proteome</keyword>
<evidence type="ECO:0000313" key="2">
    <source>
        <dbReference type="Proteomes" id="UP001549321"/>
    </source>
</evidence>
<name>A0ABV2R5G0_9HYPH</name>
<dbReference type="InterPro" id="IPR010985">
    <property type="entry name" value="Ribbon_hlx_hlx"/>
</dbReference>
<dbReference type="RefSeq" id="WP_354554151.1">
    <property type="nucleotide sequence ID" value="NZ_JBEPSM010000004.1"/>
</dbReference>
<dbReference type="EMBL" id="JBEPSM010000004">
    <property type="protein sequence ID" value="MET4636515.1"/>
    <property type="molecule type" value="Genomic_DNA"/>
</dbReference>
<comment type="caution">
    <text evidence="1">The sequence shown here is derived from an EMBL/GenBank/DDBJ whole genome shotgun (WGS) entry which is preliminary data.</text>
</comment>
<protein>
    <submittedName>
        <fullName evidence="1">Transcriptional regulator</fullName>
    </submittedName>
</protein>
<evidence type="ECO:0000313" key="1">
    <source>
        <dbReference type="EMBL" id="MET4636515.1"/>
    </source>
</evidence>
<accession>A0ABV2R5G0</accession>
<sequence length="90" mass="10100">MPLSVKLDPDAEARLKALAESRHLNPDVMLQDAIVEYLDREEARLAFRTEALASLSAFREDGLHVTLEETEAWLDSWGTDAETPPPVCHK</sequence>
<dbReference type="Proteomes" id="UP001549321">
    <property type="component" value="Unassembled WGS sequence"/>
</dbReference>
<dbReference type="SUPFAM" id="SSF47598">
    <property type="entry name" value="Ribbon-helix-helix"/>
    <property type="match status" value="1"/>
</dbReference>
<gene>
    <name evidence="1" type="ORF">ABIE08_004473</name>
</gene>
<proteinExistence type="predicted"/>
<reference evidence="1 2" key="1">
    <citation type="submission" date="2024-06" db="EMBL/GenBank/DDBJ databases">
        <title>Sorghum-associated microbial communities from plants grown in Nebraska, USA.</title>
        <authorList>
            <person name="Schachtman D."/>
        </authorList>
    </citation>
    <scope>NUCLEOTIDE SEQUENCE [LARGE SCALE GENOMIC DNA]</scope>
    <source>
        <strain evidence="1 2">3207</strain>
    </source>
</reference>
<organism evidence="1 2">
    <name type="scientific">Kaistia defluvii</name>
    <dbReference type="NCBI Taxonomy" id="410841"/>
    <lineage>
        <taxon>Bacteria</taxon>
        <taxon>Pseudomonadati</taxon>
        <taxon>Pseudomonadota</taxon>
        <taxon>Alphaproteobacteria</taxon>
        <taxon>Hyphomicrobiales</taxon>
        <taxon>Kaistiaceae</taxon>
        <taxon>Kaistia</taxon>
    </lineage>
</organism>